<name>A1KAG7_AZOSB</name>
<dbReference type="KEGG" id="aoa:dqs_3344"/>
<dbReference type="PROSITE" id="PS51318">
    <property type="entry name" value="TAT"/>
    <property type="match status" value="1"/>
</dbReference>
<dbReference type="InterPro" id="IPR011042">
    <property type="entry name" value="6-blade_b-propeller_TolB-like"/>
</dbReference>
<evidence type="ECO:0000313" key="2">
    <source>
        <dbReference type="Proteomes" id="UP000002588"/>
    </source>
</evidence>
<organism evidence="1 2">
    <name type="scientific">Azoarcus sp. (strain BH72)</name>
    <dbReference type="NCBI Taxonomy" id="418699"/>
    <lineage>
        <taxon>Bacteria</taxon>
        <taxon>Pseudomonadati</taxon>
        <taxon>Pseudomonadota</taxon>
        <taxon>Betaproteobacteria</taxon>
        <taxon>Rhodocyclales</taxon>
        <taxon>Zoogloeaceae</taxon>
        <taxon>Azoarcus</taxon>
    </lineage>
</organism>
<sequence>MAGISRRKAGTHRRRVLAAVLVAAAGFGFLGWQHFWPVAAAAEWQYRVLADDLPVVSALAADGQGGLYASLELKNGEGRIVQIAADGGRRTVKGGFSKLDGMVRYRGGIAYSQEEDHTPVRWWHGDRDDVLFDGRDVEELATDGHYLYAIEDRPQDARLLRYDPDSGEVTTLRDGLEVAEGVAVCPDGRLFYLEKKKGWVKRLQPDGHDTTVAEGLNAPGFLMCDGAGLWVSEDATHRARLLLLDDSGRVQVVLSHLRSAQTVLPVGPGRYVLAEQGRNRVLEITR</sequence>
<dbReference type="SUPFAM" id="SSF101898">
    <property type="entry name" value="NHL repeat"/>
    <property type="match status" value="1"/>
</dbReference>
<dbReference type="EMBL" id="AM406670">
    <property type="protein sequence ID" value="CAL95823.1"/>
    <property type="molecule type" value="Genomic_DNA"/>
</dbReference>
<keyword evidence="2" id="KW-1185">Reference proteome</keyword>
<gene>
    <name evidence="1" type="ordered locus">azo3207</name>
</gene>
<dbReference type="AlphaFoldDB" id="A1KAG7"/>
<dbReference type="HOGENOM" id="CLU_083885_0_0_4"/>
<dbReference type="eggNOG" id="COG3386">
    <property type="taxonomic scope" value="Bacteria"/>
</dbReference>
<dbReference type="OrthoDB" id="9180150at2"/>
<dbReference type="RefSeq" id="WP_011766931.1">
    <property type="nucleotide sequence ID" value="NC_008702.1"/>
</dbReference>
<accession>A1KAG7</accession>
<protein>
    <submittedName>
        <fullName evidence="1">Conserved hypothetical secreted protein</fullName>
    </submittedName>
</protein>
<evidence type="ECO:0000313" key="1">
    <source>
        <dbReference type="EMBL" id="CAL95823.1"/>
    </source>
</evidence>
<proteinExistence type="predicted"/>
<dbReference type="Gene3D" id="2.120.10.30">
    <property type="entry name" value="TolB, C-terminal domain"/>
    <property type="match status" value="1"/>
</dbReference>
<reference evidence="1 2" key="1">
    <citation type="journal article" date="2006" name="Nat. Biotechnol.">
        <title>Complete genome of the mutualistic, N2-fixing grass endophyte Azoarcus sp. strain BH72.</title>
        <authorList>
            <person name="Krause A."/>
            <person name="Ramakumar A."/>
            <person name="Bartels D."/>
            <person name="Battistoni F."/>
            <person name="Bekel T."/>
            <person name="Boch J."/>
            <person name="Boehm M."/>
            <person name="Friedrich F."/>
            <person name="Hurek T."/>
            <person name="Krause L."/>
            <person name="Linke B."/>
            <person name="McHardy A.C."/>
            <person name="Sarkar A."/>
            <person name="Schneiker S."/>
            <person name="Syed A.A."/>
            <person name="Thauer R."/>
            <person name="Vorhoelter F.-J."/>
            <person name="Weidner S."/>
            <person name="Puehler A."/>
            <person name="Reinhold-Hurek B."/>
            <person name="Kaiser O."/>
            <person name="Goesmann A."/>
        </authorList>
    </citation>
    <scope>NUCLEOTIDE SEQUENCE [LARGE SCALE GENOMIC DNA]</scope>
    <source>
        <strain evidence="1 2">BH72</strain>
    </source>
</reference>
<dbReference type="Proteomes" id="UP000002588">
    <property type="component" value="Chromosome"/>
</dbReference>
<dbReference type="KEGG" id="azo:azo3207"/>
<dbReference type="STRING" id="62928.azo3207"/>
<dbReference type="InterPro" id="IPR006311">
    <property type="entry name" value="TAT_signal"/>
</dbReference>